<evidence type="ECO:0000313" key="1">
    <source>
        <dbReference type="EMBL" id="ELP89815.1"/>
    </source>
</evidence>
<dbReference type="InterPro" id="IPR053139">
    <property type="entry name" value="Surface_bspA-like"/>
</dbReference>
<name>A0A0A1U660_ENTIV</name>
<dbReference type="SUPFAM" id="SSF52058">
    <property type="entry name" value="L domain-like"/>
    <property type="match status" value="1"/>
</dbReference>
<keyword evidence="2" id="KW-1185">Reference proteome</keyword>
<dbReference type="InterPro" id="IPR032675">
    <property type="entry name" value="LRR_dom_sf"/>
</dbReference>
<organism evidence="1 2">
    <name type="scientific">Entamoeba invadens IP1</name>
    <dbReference type="NCBI Taxonomy" id="370355"/>
    <lineage>
        <taxon>Eukaryota</taxon>
        <taxon>Amoebozoa</taxon>
        <taxon>Evosea</taxon>
        <taxon>Archamoebae</taxon>
        <taxon>Mastigamoebida</taxon>
        <taxon>Entamoebidae</taxon>
        <taxon>Entamoeba</taxon>
    </lineage>
</organism>
<dbReference type="InterPro" id="IPR026906">
    <property type="entry name" value="LRR_5"/>
</dbReference>
<accession>A0A0A1U660</accession>
<reference evidence="1 2" key="1">
    <citation type="submission" date="2012-10" db="EMBL/GenBank/DDBJ databases">
        <authorList>
            <person name="Zafar N."/>
            <person name="Inman J."/>
            <person name="Hall N."/>
            <person name="Lorenzi H."/>
            <person name="Caler E."/>
        </authorList>
    </citation>
    <scope>NUCLEOTIDE SEQUENCE [LARGE SCALE GENOMIC DNA]</scope>
    <source>
        <strain evidence="1 2">IP1</strain>
    </source>
</reference>
<dbReference type="Proteomes" id="UP000014680">
    <property type="component" value="Unassembled WGS sequence"/>
</dbReference>
<dbReference type="Gene3D" id="3.80.10.10">
    <property type="entry name" value="Ribonuclease Inhibitor"/>
    <property type="match status" value="2"/>
</dbReference>
<dbReference type="KEGG" id="eiv:EIN_425470"/>
<dbReference type="PANTHER" id="PTHR45661:SF3">
    <property type="entry name" value="IG-LIKE DOMAIN-CONTAINING PROTEIN"/>
    <property type="match status" value="1"/>
</dbReference>
<dbReference type="VEuPathDB" id="AmoebaDB:EIN_425470"/>
<dbReference type="Pfam" id="PF13306">
    <property type="entry name" value="LRR_5"/>
    <property type="match status" value="3"/>
</dbReference>
<proteinExistence type="predicted"/>
<dbReference type="OrthoDB" id="25233at2759"/>
<evidence type="ECO:0000313" key="2">
    <source>
        <dbReference type="Proteomes" id="UP000014680"/>
    </source>
</evidence>
<dbReference type="PANTHER" id="PTHR45661">
    <property type="entry name" value="SURFACE ANTIGEN"/>
    <property type="match status" value="1"/>
</dbReference>
<dbReference type="AlphaFoldDB" id="A0A0A1U660"/>
<sequence length="404" mass="46617">MKLNTEKSLFNYPKSARKCLIEMNNFNVCPLSVYTKEDQIYFKNKIPDFVRKISEQSFEGSQVVSIKLPPSVIEIGNLAFSNCSHLSSIELPSNLMKLGIYTFDSCSRLKEIHLPKLVEVIPESFFFQIKDVYIDELVFVHNTLTKITFCGKKCIPQKTCRSCQNLEEVVMDNTVEIIADSAFSECTSLKRITLSSNLEMICKCAFSNCNKLCQFQVPQKVRFVGSFAFKNCEQLDELNFNENVVFEDGGCIEQCISLTKLDVPINYMKHLYNATESEKMILERLHIKVSNMMKEEEVNQKVFKFEKFNEKDNEIRVTSDYIHLGDLDVFEINFNYTSDHLRVYIPSSVVDTNINLYDSDNPIEKIVFPENALLINENNYCINNAKRIQLPDTITAIPENCFYV</sequence>
<gene>
    <name evidence="1" type="ORF">EIN_425470</name>
</gene>
<dbReference type="RefSeq" id="XP_004256586.1">
    <property type="nucleotide sequence ID" value="XM_004256538.1"/>
</dbReference>
<protein>
    <recommendedName>
        <fullName evidence="3">Leucine rich repeat containing protein BspA family protein</fullName>
    </recommendedName>
</protein>
<dbReference type="EMBL" id="KB206573">
    <property type="protein sequence ID" value="ELP89815.1"/>
    <property type="molecule type" value="Genomic_DNA"/>
</dbReference>
<evidence type="ECO:0008006" key="3">
    <source>
        <dbReference type="Google" id="ProtNLM"/>
    </source>
</evidence>
<dbReference type="GeneID" id="14888737"/>